<comment type="caution">
    <text evidence="1">The sequence shown here is derived from an EMBL/GenBank/DDBJ whole genome shotgun (WGS) entry which is preliminary data.</text>
</comment>
<dbReference type="EMBL" id="MBGX01000014">
    <property type="protein sequence ID" value="PDW47150.1"/>
    <property type="molecule type" value="Genomic_DNA"/>
</dbReference>
<name>A0AAX0RIY0_HELPX</name>
<proteinExistence type="predicted"/>
<protein>
    <submittedName>
        <fullName evidence="1">Uncharacterized protein</fullName>
    </submittedName>
</protein>
<organism evidence="1 2">
    <name type="scientific">Helicobacter pylori</name>
    <name type="common">Campylobacter pylori</name>
    <dbReference type="NCBI Taxonomy" id="210"/>
    <lineage>
        <taxon>Bacteria</taxon>
        <taxon>Pseudomonadati</taxon>
        <taxon>Campylobacterota</taxon>
        <taxon>Epsilonproteobacteria</taxon>
        <taxon>Campylobacterales</taxon>
        <taxon>Helicobacteraceae</taxon>
        <taxon>Helicobacter</taxon>
    </lineage>
</organism>
<dbReference type="AlphaFoldDB" id="A0AAX0RIY0"/>
<evidence type="ECO:0000313" key="1">
    <source>
        <dbReference type="EMBL" id="PDW47150.1"/>
    </source>
</evidence>
<dbReference type="Proteomes" id="UP000220907">
    <property type="component" value="Unassembled WGS sequence"/>
</dbReference>
<reference evidence="1 2" key="1">
    <citation type="journal article" date="2017" name="Gut Pathog.">
        <title>Phylogenomics of Colombian Helicobacter pylori isolates.</title>
        <authorList>
            <person name="Gutierrez-Escobar A.J."/>
            <person name="Trujillo E."/>
            <person name="Acevedo O."/>
            <person name="Bravo M.M."/>
        </authorList>
    </citation>
    <scope>NUCLEOTIDE SEQUENCE [LARGE SCALE GENOMIC DNA]</scope>
    <source>
        <strain evidence="1 2">22151</strain>
    </source>
</reference>
<accession>A0AAX0RIY0</accession>
<evidence type="ECO:0000313" key="2">
    <source>
        <dbReference type="Proteomes" id="UP000220907"/>
    </source>
</evidence>
<gene>
    <name evidence="1" type="ORF">BB432_07475</name>
</gene>
<sequence>MIRVPSEANTEANIIYLLSIIFKSNPNLRVQPPNAPPPPPKNEWRKTKLKSGGLKTVKKVKSQQSRIIEHSFLS</sequence>